<evidence type="ECO:0000259" key="2">
    <source>
        <dbReference type="Pfam" id="PF22917"/>
    </source>
</evidence>
<dbReference type="Gramene" id="rna-AYBTSS11_LOCUS9968">
    <property type="protein sequence ID" value="CAJ1940894.1"/>
    <property type="gene ID" value="gene-AYBTSS11_LOCUS9968"/>
</dbReference>
<dbReference type="InterPro" id="IPR055222">
    <property type="entry name" value="PRISE-like_Rossmann-fold"/>
</dbReference>
<feature type="signal peptide" evidence="1">
    <location>
        <begin position="1"/>
        <end position="24"/>
    </location>
</feature>
<sequence>MESQASVALVVGVTGLTGLSLVQALKQPNCPGGPWKVYGVARRPPPSWFPSSIIDRFITFDAIDSSNTRAKLSPIACQVTHLFWVTFQIRADEEVNTRVNKTMLLNVLTVLKSSASSKLIHVTLQTGTKHYMGPIFDPAHSSQLISHDPPFHENMARLPYPNFYYPLEDLVQSYAPSLTYSVHRSSIIIGASSRSVHNTLLTLAT</sequence>
<feature type="chain" id="PRO_5041655724" description="PRISE-like Rossmann-fold domain-containing protein" evidence="1">
    <location>
        <begin position="25"/>
        <end position="205"/>
    </location>
</feature>
<protein>
    <recommendedName>
        <fullName evidence="2">PRISE-like Rossmann-fold domain-containing protein</fullName>
    </recommendedName>
</protein>
<evidence type="ECO:0000313" key="4">
    <source>
        <dbReference type="Proteomes" id="UP001189624"/>
    </source>
</evidence>
<dbReference type="Proteomes" id="UP001189624">
    <property type="component" value="Chromosome 3"/>
</dbReference>
<dbReference type="PANTHER" id="PTHR32487:SF13">
    <property type="entry name" value="LOW QUALITY PROTEIN: IRIDOID SYNTHASE-LIKE"/>
    <property type="match status" value="1"/>
</dbReference>
<reference evidence="3" key="1">
    <citation type="submission" date="2023-10" db="EMBL/GenBank/DDBJ databases">
        <authorList>
            <person name="Domelevo Entfellner J.-B."/>
        </authorList>
    </citation>
    <scope>NUCLEOTIDE SEQUENCE</scope>
</reference>
<dbReference type="GO" id="GO:0006629">
    <property type="term" value="P:lipid metabolic process"/>
    <property type="evidence" value="ECO:0007669"/>
    <property type="project" value="UniProtKB-ARBA"/>
</dbReference>
<gene>
    <name evidence="3" type="ORF">AYBTSS11_LOCUS9968</name>
</gene>
<dbReference type="GO" id="GO:0016627">
    <property type="term" value="F:oxidoreductase activity, acting on the CH-CH group of donors"/>
    <property type="evidence" value="ECO:0007669"/>
    <property type="project" value="UniProtKB-ARBA"/>
</dbReference>
<dbReference type="InterPro" id="IPR036291">
    <property type="entry name" value="NAD(P)-bd_dom_sf"/>
</dbReference>
<organism evidence="3 4">
    <name type="scientific">Sphenostylis stenocarpa</name>
    <dbReference type="NCBI Taxonomy" id="92480"/>
    <lineage>
        <taxon>Eukaryota</taxon>
        <taxon>Viridiplantae</taxon>
        <taxon>Streptophyta</taxon>
        <taxon>Embryophyta</taxon>
        <taxon>Tracheophyta</taxon>
        <taxon>Spermatophyta</taxon>
        <taxon>Magnoliopsida</taxon>
        <taxon>eudicotyledons</taxon>
        <taxon>Gunneridae</taxon>
        <taxon>Pentapetalae</taxon>
        <taxon>rosids</taxon>
        <taxon>fabids</taxon>
        <taxon>Fabales</taxon>
        <taxon>Fabaceae</taxon>
        <taxon>Papilionoideae</taxon>
        <taxon>50 kb inversion clade</taxon>
        <taxon>NPAAA clade</taxon>
        <taxon>indigoferoid/millettioid clade</taxon>
        <taxon>Phaseoleae</taxon>
        <taxon>Sphenostylis</taxon>
    </lineage>
</organism>
<evidence type="ECO:0000256" key="1">
    <source>
        <dbReference type="SAM" id="SignalP"/>
    </source>
</evidence>
<dbReference type="EMBL" id="OY731400">
    <property type="protein sequence ID" value="CAJ1940894.1"/>
    <property type="molecule type" value="Genomic_DNA"/>
</dbReference>
<feature type="domain" description="PRISE-like Rossmann-fold" evidence="2">
    <location>
        <begin position="67"/>
        <end position="190"/>
    </location>
</feature>
<dbReference type="Pfam" id="PF22917">
    <property type="entry name" value="PRISE"/>
    <property type="match status" value="1"/>
</dbReference>
<proteinExistence type="predicted"/>
<dbReference type="SUPFAM" id="SSF51735">
    <property type="entry name" value="NAD(P)-binding Rossmann-fold domains"/>
    <property type="match status" value="1"/>
</dbReference>
<dbReference type="AlphaFoldDB" id="A0AA86SV60"/>
<name>A0AA86SV60_9FABA</name>
<evidence type="ECO:0000313" key="3">
    <source>
        <dbReference type="EMBL" id="CAJ1940894.1"/>
    </source>
</evidence>
<keyword evidence="4" id="KW-1185">Reference proteome</keyword>
<keyword evidence="1" id="KW-0732">Signal</keyword>
<dbReference type="Gene3D" id="3.40.50.720">
    <property type="entry name" value="NAD(P)-binding Rossmann-like Domain"/>
    <property type="match status" value="1"/>
</dbReference>
<dbReference type="PANTHER" id="PTHR32487">
    <property type="entry name" value="3-OXO-DELTA(4,5)-STEROID 5-BETA-REDUCTASE"/>
    <property type="match status" value="1"/>
</dbReference>
<accession>A0AA86SV60</accession>